<dbReference type="CDD" id="cd00084">
    <property type="entry name" value="HMG-box_SF"/>
    <property type="match status" value="1"/>
</dbReference>
<dbReference type="GO" id="GO:0003677">
    <property type="term" value="F:DNA binding"/>
    <property type="evidence" value="ECO:0007669"/>
    <property type="project" value="UniProtKB-UniRule"/>
</dbReference>
<keyword evidence="2" id="KW-0539">Nucleus</keyword>
<feature type="DNA-binding region" description="HMG box" evidence="2">
    <location>
        <begin position="1"/>
        <end position="65"/>
    </location>
</feature>
<evidence type="ECO:0000313" key="4">
    <source>
        <dbReference type="EMBL" id="JAD41149.1"/>
    </source>
</evidence>
<protein>
    <recommendedName>
        <fullName evidence="3">HMG box domain-containing protein</fullName>
    </recommendedName>
</protein>
<dbReference type="InterPro" id="IPR036910">
    <property type="entry name" value="HMG_box_dom_sf"/>
</dbReference>
<reference evidence="4" key="2">
    <citation type="journal article" date="2015" name="Data Brief">
        <title>Shoot transcriptome of the giant reed, Arundo donax.</title>
        <authorList>
            <person name="Barrero R.A."/>
            <person name="Guerrero F.D."/>
            <person name="Moolhuijzen P."/>
            <person name="Goolsby J.A."/>
            <person name="Tidwell J."/>
            <person name="Bellgard S.E."/>
            <person name="Bellgard M.I."/>
        </authorList>
    </citation>
    <scope>NUCLEOTIDE SEQUENCE</scope>
    <source>
        <tissue evidence="4">Shoot tissue taken approximately 20 cm above the soil surface</tissue>
    </source>
</reference>
<evidence type="ECO:0000256" key="2">
    <source>
        <dbReference type="PROSITE-ProRule" id="PRU00267"/>
    </source>
</evidence>
<dbReference type="InterPro" id="IPR009071">
    <property type="entry name" value="HMG_box_dom"/>
</dbReference>
<dbReference type="PROSITE" id="PS50118">
    <property type="entry name" value="HMG_BOX_2"/>
    <property type="match status" value="1"/>
</dbReference>
<dbReference type="InterPro" id="IPR050342">
    <property type="entry name" value="HMGB"/>
</dbReference>
<dbReference type="SUPFAM" id="SSF47095">
    <property type="entry name" value="HMG-box"/>
    <property type="match status" value="1"/>
</dbReference>
<accession>A0A0A8ZP33</accession>
<dbReference type="EMBL" id="GBRH01256746">
    <property type="protein sequence ID" value="JAD41149.1"/>
    <property type="molecule type" value="Transcribed_RNA"/>
</dbReference>
<dbReference type="SMART" id="SM00398">
    <property type="entry name" value="HMG"/>
    <property type="match status" value="1"/>
</dbReference>
<proteinExistence type="predicted"/>
<feature type="domain" description="HMG box" evidence="3">
    <location>
        <begin position="1"/>
        <end position="65"/>
    </location>
</feature>
<dbReference type="Pfam" id="PF00505">
    <property type="entry name" value="HMG_box"/>
    <property type="match status" value="1"/>
</dbReference>
<organism evidence="4">
    <name type="scientific">Arundo donax</name>
    <name type="common">Giant reed</name>
    <name type="synonym">Donax arundinaceus</name>
    <dbReference type="NCBI Taxonomy" id="35708"/>
    <lineage>
        <taxon>Eukaryota</taxon>
        <taxon>Viridiplantae</taxon>
        <taxon>Streptophyta</taxon>
        <taxon>Embryophyta</taxon>
        <taxon>Tracheophyta</taxon>
        <taxon>Spermatophyta</taxon>
        <taxon>Magnoliopsida</taxon>
        <taxon>Liliopsida</taxon>
        <taxon>Poales</taxon>
        <taxon>Poaceae</taxon>
        <taxon>PACMAD clade</taxon>
        <taxon>Arundinoideae</taxon>
        <taxon>Arundineae</taxon>
        <taxon>Arundo</taxon>
    </lineage>
</organism>
<name>A0A0A8ZP33_ARUDO</name>
<dbReference type="GO" id="GO:0005634">
    <property type="term" value="C:nucleus"/>
    <property type="evidence" value="ECO:0007669"/>
    <property type="project" value="UniProtKB-UniRule"/>
</dbReference>
<dbReference type="PRINTS" id="PR00886">
    <property type="entry name" value="HIGHMOBLTY12"/>
</dbReference>
<dbReference type="PANTHER" id="PTHR48112">
    <property type="entry name" value="HIGH MOBILITY GROUP PROTEIN DSP1"/>
    <property type="match status" value="1"/>
</dbReference>
<dbReference type="AlphaFoldDB" id="A0A0A8ZP33"/>
<sequence>MTPFMYFSMAERANTKNSNPDLPTTEIAKKLGEMWQKMSSEEKQPYIQQSQVDKKRYEKESAIYRSAVPVDVDSGNESD</sequence>
<evidence type="ECO:0000256" key="1">
    <source>
        <dbReference type="ARBA" id="ARBA00023125"/>
    </source>
</evidence>
<keyword evidence="1 2" id="KW-0238">DNA-binding</keyword>
<evidence type="ECO:0000259" key="3">
    <source>
        <dbReference type="PROSITE" id="PS50118"/>
    </source>
</evidence>
<dbReference type="Gene3D" id="1.10.30.10">
    <property type="entry name" value="High mobility group box domain"/>
    <property type="match status" value="1"/>
</dbReference>
<reference evidence="4" key="1">
    <citation type="submission" date="2014-09" db="EMBL/GenBank/DDBJ databases">
        <authorList>
            <person name="Magalhaes I.L.F."/>
            <person name="Oliveira U."/>
            <person name="Santos F.R."/>
            <person name="Vidigal T.H.D.A."/>
            <person name="Brescovit A.D."/>
            <person name="Santos A.J."/>
        </authorList>
    </citation>
    <scope>NUCLEOTIDE SEQUENCE</scope>
    <source>
        <tissue evidence="4">Shoot tissue taken approximately 20 cm above the soil surface</tissue>
    </source>
</reference>